<dbReference type="SUPFAM" id="SSF81383">
    <property type="entry name" value="F-box domain"/>
    <property type="match status" value="1"/>
</dbReference>
<keyword evidence="2" id="KW-1185">Reference proteome</keyword>
<protein>
    <recommendedName>
        <fullName evidence="3">F-box domain-containing protein</fullName>
    </recommendedName>
</protein>
<evidence type="ECO:0000313" key="2">
    <source>
        <dbReference type="Proteomes" id="UP001274830"/>
    </source>
</evidence>
<evidence type="ECO:0008006" key="3">
    <source>
        <dbReference type="Google" id="ProtNLM"/>
    </source>
</evidence>
<name>A0AAE1C602_9PEZI</name>
<evidence type="ECO:0000313" key="1">
    <source>
        <dbReference type="EMBL" id="KAK3679403.1"/>
    </source>
</evidence>
<dbReference type="AlphaFoldDB" id="A0AAE1C602"/>
<accession>A0AAE1C602</accession>
<sequence length="530" mass="60037">MSSQSPILRLPSELLREINDHLLSIKDLLRPRLVCRALGEAALKTQAMRFDSIYIDISRDSLQRFEDVCASPPHAAGIKHIIYIPPLMDIDATNEDHLAPMLQSQSGRKCPIPSFLEGVLEDIRVQQIEQQDLLSSSEIESRLLQCLPLLPALQQLYSSPKPWGSRWDHDSLLENTYSKRRSWSNHRGESSLEGHKDMTMGEVLSEQTLRCARFSLSVMDRPRLFAEPILLLKALAAAASTGRLSGLHLALWMPISFLGSACTSYLSIHPIIARDVFSWVTSMSLEVQPDRELDAIMRSDEPDRDSADTTAWVQLLRRLERLKELIVHCFEYESRTEDLVGFLHRHAKTLKKLSIHRASGIPPEDGVPKVESLRGLLDTIRTELTDIEKLSIVEVLCTRELIRERDLTSDEENHDPVPFEANRLEASTSDLGELAQEQGAIAGEFILTEQSDDQVPVQLARRNFCGYGQAPETTTGWRTILRLRLRIWTSDYESPESRGMSGATTITWCEAMRRKKLSHSRHSFDVLVGF</sequence>
<dbReference type="InterPro" id="IPR036047">
    <property type="entry name" value="F-box-like_dom_sf"/>
</dbReference>
<dbReference type="Proteomes" id="UP001274830">
    <property type="component" value="Unassembled WGS sequence"/>
</dbReference>
<organism evidence="1 2">
    <name type="scientific">Recurvomyces mirabilis</name>
    <dbReference type="NCBI Taxonomy" id="574656"/>
    <lineage>
        <taxon>Eukaryota</taxon>
        <taxon>Fungi</taxon>
        <taxon>Dikarya</taxon>
        <taxon>Ascomycota</taxon>
        <taxon>Pezizomycotina</taxon>
        <taxon>Dothideomycetes</taxon>
        <taxon>Dothideomycetidae</taxon>
        <taxon>Mycosphaerellales</taxon>
        <taxon>Teratosphaeriaceae</taxon>
        <taxon>Recurvomyces</taxon>
    </lineage>
</organism>
<comment type="caution">
    <text evidence="1">The sequence shown here is derived from an EMBL/GenBank/DDBJ whole genome shotgun (WGS) entry which is preliminary data.</text>
</comment>
<reference evidence="1" key="1">
    <citation type="submission" date="2023-07" db="EMBL/GenBank/DDBJ databases">
        <title>Black Yeasts Isolated from many extreme environments.</title>
        <authorList>
            <person name="Coleine C."/>
            <person name="Stajich J.E."/>
            <person name="Selbmann L."/>
        </authorList>
    </citation>
    <scope>NUCLEOTIDE SEQUENCE</scope>
    <source>
        <strain evidence="1">CCFEE 5485</strain>
    </source>
</reference>
<gene>
    <name evidence="1" type="ORF">LTR78_000964</name>
</gene>
<dbReference type="EMBL" id="JAUTXT010000002">
    <property type="protein sequence ID" value="KAK3679403.1"/>
    <property type="molecule type" value="Genomic_DNA"/>
</dbReference>
<proteinExistence type="predicted"/>